<dbReference type="EMBL" id="LQOW01000024">
    <property type="protein sequence ID" value="ORV59878.1"/>
    <property type="molecule type" value="Genomic_DNA"/>
</dbReference>
<evidence type="ECO:0000256" key="1">
    <source>
        <dbReference type="SAM" id="MobiDB-lite"/>
    </source>
</evidence>
<dbReference type="Pfam" id="PF10817">
    <property type="entry name" value="DUF2563"/>
    <property type="match status" value="1"/>
</dbReference>
<proteinExistence type="predicted"/>
<name>A0A1X1UT68_9MYCO</name>
<evidence type="ECO:0008006" key="4">
    <source>
        <dbReference type="Google" id="ProtNLM"/>
    </source>
</evidence>
<dbReference type="Proteomes" id="UP000194000">
    <property type="component" value="Unassembled WGS sequence"/>
</dbReference>
<accession>A0A1X1UT68</accession>
<reference evidence="2 3" key="1">
    <citation type="submission" date="2016-01" db="EMBL/GenBank/DDBJ databases">
        <title>The new phylogeny of the genus Mycobacterium.</title>
        <authorList>
            <person name="Tarcisio F."/>
            <person name="Conor M."/>
            <person name="Antonella G."/>
            <person name="Elisabetta G."/>
            <person name="Giulia F.S."/>
            <person name="Sara T."/>
            <person name="Anna F."/>
            <person name="Clotilde B."/>
            <person name="Roberto B."/>
            <person name="Veronica D.S."/>
            <person name="Fabio R."/>
            <person name="Monica P."/>
            <person name="Olivier J."/>
            <person name="Enrico T."/>
            <person name="Nicola S."/>
        </authorList>
    </citation>
    <scope>NUCLEOTIDE SEQUENCE [LARGE SCALE GENOMIC DNA]</scope>
    <source>
        <strain evidence="2 3">DSM 45731</strain>
    </source>
</reference>
<dbReference type="STRING" id="1260918.AWC06_16220"/>
<sequence>MHVDTGLLHSGADESRRAGSHADDGANHLTRTSPAAGMFGDFDAAEMFHEAIAQAHTQHVTMLRAHGETLNSVGHKAHTAATAFTEMENHNAAELKAVQWNSTT</sequence>
<evidence type="ECO:0000313" key="3">
    <source>
        <dbReference type="Proteomes" id="UP000194000"/>
    </source>
</evidence>
<protein>
    <recommendedName>
        <fullName evidence="4">DUF2563 domain-containing protein</fullName>
    </recommendedName>
</protein>
<dbReference type="OrthoDB" id="4750359at2"/>
<comment type="caution">
    <text evidence="2">The sequence shown here is derived from an EMBL/GenBank/DDBJ whole genome shotgun (WGS) entry which is preliminary data.</text>
</comment>
<feature type="region of interest" description="Disordered" evidence="1">
    <location>
        <begin position="1"/>
        <end position="36"/>
    </location>
</feature>
<dbReference type="InterPro" id="IPR022534">
    <property type="entry name" value="DUF2563"/>
</dbReference>
<gene>
    <name evidence="2" type="ORF">AWC06_16220</name>
</gene>
<evidence type="ECO:0000313" key="2">
    <source>
        <dbReference type="EMBL" id="ORV59878.1"/>
    </source>
</evidence>
<feature type="compositionally biased region" description="Basic and acidic residues" evidence="1">
    <location>
        <begin position="11"/>
        <end position="26"/>
    </location>
</feature>
<organism evidence="2 3">
    <name type="scientific">Mycobacterium fragae</name>
    <dbReference type="NCBI Taxonomy" id="1260918"/>
    <lineage>
        <taxon>Bacteria</taxon>
        <taxon>Bacillati</taxon>
        <taxon>Actinomycetota</taxon>
        <taxon>Actinomycetes</taxon>
        <taxon>Mycobacteriales</taxon>
        <taxon>Mycobacteriaceae</taxon>
        <taxon>Mycobacterium</taxon>
    </lineage>
</organism>
<dbReference type="AlphaFoldDB" id="A0A1X1UT68"/>
<keyword evidence="3" id="KW-1185">Reference proteome</keyword>